<dbReference type="RefSeq" id="WP_070068898.1">
    <property type="nucleotide sequence ID" value="NZ_MKKK01000005.1"/>
</dbReference>
<dbReference type="OrthoDB" id="6713526at2"/>
<reference evidence="1 2" key="1">
    <citation type="submission" date="2016-09" db="EMBL/GenBank/DDBJ databases">
        <authorList>
            <person name="Capua I."/>
            <person name="De Benedictis P."/>
            <person name="Joannis T."/>
            <person name="Lombin L.H."/>
            <person name="Cattoli G."/>
        </authorList>
    </citation>
    <scope>NUCLEOTIDE SEQUENCE [LARGE SCALE GENOMIC DNA]</scope>
    <source>
        <strain evidence="1 2">ANC 4671</strain>
    </source>
</reference>
<evidence type="ECO:0000313" key="1">
    <source>
        <dbReference type="EMBL" id="OEY97693.1"/>
    </source>
</evidence>
<evidence type="ECO:0000313" key="2">
    <source>
        <dbReference type="Proteomes" id="UP000185895"/>
    </source>
</evidence>
<dbReference type="Proteomes" id="UP000185895">
    <property type="component" value="Unassembled WGS sequence"/>
</dbReference>
<accession>A0A1E7REH2</accession>
<keyword evidence="2" id="KW-1185">Reference proteome</keyword>
<comment type="caution">
    <text evidence="1">The sequence shown here is derived from an EMBL/GenBank/DDBJ whole genome shotgun (WGS) entry which is preliminary data.</text>
</comment>
<dbReference type="AlphaFoldDB" id="A0A1E7REH2"/>
<dbReference type="EMBL" id="MKKK01000005">
    <property type="protein sequence ID" value="OEY97693.1"/>
    <property type="molecule type" value="Genomic_DNA"/>
</dbReference>
<protein>
    <submittedName>
        <fullName evidence="1">Uncharacterized protein</fullName>
    </submittedName>
</protein>
<sequence length="149" mass="16935">MKKQNILSLFALSIILSACQKPDEQQPQQQNTSASTAYHSTVETINGVATQAADNKQTTPSTISNQQQFNQADQKISAFMDQIEDSNTSQNLRHQIICQDYPNLYTQQYIPALLKLSPKNTDQKSLLEQMNFILNDYKQRYNIKCSSVK</sequence>
<gene>
    <name evidence="1" type="ORF">BJI46_08765</name>
</gene>
<organism evidence="1 2">
    <name type="scientific">Acinetobacter qingfengensis</name>
    <dbReference type="NCBI Taxonomy" id="1262585"/>
    <lineage>
        <taxon>Bacteria</taxon>
        <taxon>Pseudomonadati</taxon>
        <taxon>Pseudomonadota</taxon>
        <taxon>Gammaproteobacteria</taxon>
        <taxon>Moraxellales</taxon>
        <taxon>Moraxellaceae</taxon>
        <taxon>Acinetobacter</taxon>
    </lineage>
</organism>
<dbReference type="PROSITE" id="PS51257">
    <property type="entry name" value="PROKAR_LIPOPROTEIN"/>
    <property type="match status" value="1"/>
</dbReference>
<name>A0A1E7REH2_9GAMM</name>
<proteinExistence type="predicted"/>